<evidence type="ECO:0000313" key="4">
    <source>
        <dbReference type="Proteomes" id="UP000887226"/>
    </source>
</evidence>
<name>A0A9P7Z6X4_9HELO</name>
<feature type="region of interest" description="Disordered" evidence="1">
    <location>
        <begin position="484"/>
        <end position="508"/>
    </location>
</feature>
<feature type="region of interest" description="Disordered" evidence="1">
    <location>
        <begin position="770"/>
        <end position="798"/>
    </location>
</feature>
<feature type="region of interest" description="Disordered" evidence="1">
    <location>
        <begin position="637"/>
        <end position="665"/>
    </location>
</feature>
<feature type="region of interest" description="Disordered" evidence="1">
    <location>
        <begin position="290"/>
        <end position="313"/>
    </location>
</feature>
<dbReference type="InterPro" id="IPR000095">
    <property type="entry name" value="CRIB_dom"/>
</dbReference>
<feature type="compositionally biased region" description="Low complexity" evidence="1">
    <location>
        <begin position="168"/>
        <end position="186"/>
    </location>
</feature>
<organism evidence="3 4">
    <name type="scientific">Calycina marina</name>
    <dbReference type="NCBI Taxonomy" id="1763456"/>
    <lineage>
        <taxon>Eukaryota</taxon>
        <taxon>Fungi</taxon>
        <taxon>Dikarya</taxon>
        <taxon>Ascomycota</taxon>
        <taxon>Pezizomycotina</taxon>
        <taxon>Leotiomycetes</taxon>
        <taxon>Helotiales</taxon>
        <taxon>Pezizellaceae</taxon>
        <taxon>Calycina</taxon>
    </lineage>
</organism>
<feature type="region of interest" description="Disordered" evidence="1">
    <location>
        <begin position="541"/>
        <end position="580"/>
    </location>
</feature>
<accession>A0A9P7Z6X4</accession>
<feature type="compositionally biased region" description="Basic and acidic residues" evidence="1">
    <location>
        <begin position="146"/>
        <end position="155"/>
    </location>
</feature>
<feature type="compositionally biased region" description="Acidic residues" evidence="1">
    <location>
        <begin position="484"/>
        <end position="494"/>
    </location>
</feature>
<feature type="compositionally biased region" description="Low complexity" evidence="1">
    <location>
        <begin position="103"/>
        <end position="118"/>
    </location>
</feature>
<dbReference type="OrthoDB" id="5237293at2759"/>
<feature type="compositionally biased region" description="Polar residues" evidence="1">
    <location>
        <begin position="73"/>
        <end position="90"/>
    </location>
</feature>
<feature type="compositionally biased region" description="Low complexity" evidence="1">
    <location>
        <begin position="637"/>
        <end position="656"/>
    </location>
</feature>
<gene>
    <name evidence="3" type="ORF">BJ878DRAFT_497296</name>
</gene>
<dbReference type="PROSITE" id="PS50108">
    <property type="entry name" value="CRIB"/>
    <property type="match status" value="1"/>
</dbReference>
<evidence type="ECO:0000313" key="3">
    <source>
        <dbReference type="EMBL" id="KAG9246401.1"/>
    </source>
</evidence>
<feature type="region of interest" description="Disordered" evidence="1">
    <location>
        <begin position="679"/>
        <end position="701"/>
    </location>
</feature>
<reference evidence="3" key="1">
    <citation type="journal article" date="2021" name="IMA Fungus">
        <title>Genomic characterization of three marine fungi, including Emericellopsis atlantica sp. nov. with signatures of a generalist lifestyle and marine biomass degradation.</title>
        <authorList>
            <person name="Hagestad O.C."/>
            <person name="Hou L."/>
            <person name="Andersen J.H."/>
            <person name="Hansen E.H."/>
            <person name="Altermark B."/>
            <person name="Li C."/>
            <person name="Kuhnert E."/>
            <person name="Cox R.J."/>
            <person name="Crous P.W."/>
            <person name="Spatafora J.W."/>
            <person name="Lail K."/>
            <person name="Amirebrahimi M."/>
            <person name="Lipzen A."/>
            <person name="Pangilinan J."/>
            <person name="Andreopoulos W."/>
            <person name="Hayes R.D."/>
            <person name="Ng V."/>
            <person name="Grigoriev I.V."/>
            <person name="Jackson S.A."/>
            <person name="Sutton T.D.S."/>
            <person name="Dobson A.D.W."/>
            <person name="Rama T."/>
        </authorList>
    </citation>
    <scope>NUCLEOTIDE SEQUENCE</scope>
    <source>
        <strain evidence="3">TRa3180A</strain>
    </source>
</reference>
<feature type="domain" description="CRIB" evidence="2">
    <location>
        <begin position="193"/>
        <end position="206"/>
    </location>
</feature>
<dbReference type="EMBL" id="MU253806">
    <property type="protein sequence ID" value="KAG9246401.1"/>
    <property type="molecule type" value="Genomic_DNA"/>
</dbReference>
<feature type="region of interest" description="Disordered" evidence="1">
    <location>
        <begin position="71"/>
        <end position="189"/>
    </location>
</feature>
<proteinExistence type="predicted"/>
<dbReference type="AlphaFoldDB" id="A0A9P7Z6X4"/>
<sequence length="798" mass="87334">MFGFGTGKRANPNVYAAPPSVKNQQKKKQLEPLRTPSFCDGTSYMDSFEPAIDGPPSPERIRAYTEQMKRSSIFGNNSSRTMLSSGPSSFRSRDVSAESLTISRESSGRSSARSMTSSRLDRPESVQIFGRSIFPRRSKRTQSNKDGLRTGKGDMSEGTIRNDAGSQSSSRRGTMTFSTSSSFTQESRTRQMISSPFNFQHVAHTGQNQLPNLKEASGTGLASEFSAIRNSQMPTNDLNCIHAQDLHFNNFSSEDLGLTTEAQNTLPPMSSHLGSKSVLKNSFNAHRSVTHTKSHDNFRTSPTGPPRSPLSPTYPIELPVRTSSRTSSSPVDAFDPLATSSIERPVTRGGFRRLAPFKLSIPTLSTPPEISGDDYFSSTGIPHAVTIPNDEAWPLTGFSSASFGELADVQEEDENPRRKSRYSGSSGELRTSHSVPALRFLSFNQNEVTKAPLSMGFMLSDDSWDNAIDYAYEHEAEADCDYQWDQGSADDDTETVAQQPSPPLEKPILDLHLDDSRQSTYNGRFRPSLLVPTSLDLPELSPGSMISPSTIASDPRTPSNFLRPQHVRSQSHTSSFRESNCFNRSPSLLIPCDFQLQMDHDSIYEQYHQDASVPIFPQDHYVLPIDEGASSTFSYRSSGFSRGSARSSSSTRISGSQARGSQDSTILISRTASLNAAHRTTGSASSLPDLVPSASSSKKETNLSQMIATTLKFDDDDGDINEGILHQTSDLHLDHGRGAVVEPYSDLPVSSIPAHGRQSSAPVLSHSVREFKGRARSSSNVPKASKKQRGSYMLFPQV</sequence>
<evidence type="ECO:0000259" key="2">
    <source>
        <dbReference type="PROSITE" id="PS50108"/>
    </source>
</evidence>
<feature type="compositionally biased region" description="Polar residues" evidence="1">
    <location>
        <begin position="544"/>
        <end position="580"/>
    </location>
</feature>
<protein>
    <recommendedName>
        <fullName evidence="2">CRIB domain-containing protein</fullName>
    </recommendedName>
</protein>
<evidence type="ECO:0000256" key="1">
    <source>
        <dbReference type="SAM" id="MobiDB-lite"/>
    </source>
</evidence>
<dbReference type="Proteomes" id="UP000887226">
    <property type="component" value="Unassembled WGS sequence"/>
</dbReference>
<comment type="caution">
    <text evidence="3">The sequence shown here is derived from an EMBL/GenBank/DDBJ whole genome shotgun (WGS) entry which is preliminary data.</text>
</comment>
<keyword evidence="4" id="KW-1185">Reference proteome</keyword>
<feature type="region of interest" description="Disordered" evidence="1">
    <location>
        <begin position="1"/>
        <end position="41"/>
    </location>
</feature>
<feature type="region of interest" description="Disordered" evidence="1">
    <location>
        <begin position="407"/>
        <end position="430"/>
    </location>
</feature>